<dbReference type="EMBL" id="JAGTJQ010000002">
    <property type="protein sequence ID" value="KAH7037372.1"/>
    <property type="molecule type" value="Genomic_DNA"/>
</dbReference>
<sequence>MKLGLGHPGVAVETHHLCRDGTPLQQLLVEYIASRPCPRQDTGISGSSATPSAVSSPAELCCPRTLKAHDIGLVQVSLFIPNITTMKVQVLPVIASCLAGVDAAAIGGGATFGLGSLFGGFLGGGIGVNGNNLDVQSLQVTLRNIAGTLQDAANPIRKNFFGFGFEYPAPLTVAQLASDLYDVQTAVYSAQVLLNRVANPQVPTTAQGPICTLVANVLNAENALVTKINSNVATGTSAIAKDVYLPNFGKRGPGQHLLPPSEPRQHCPRFARPHHKWLRQDPASVSQPWRRPAAASASKHFRHPESFAAFFDSWSVTVSAYSRAEHLGPAAAAVLHSFPTASLTAFDFPAQHLAAAGVASVAFSSQPIAAANLAAFNLLAQYFTAAYLTSIAVAAQHFGSSSLCTPLAPAGFSAFGFSTFAEPLAPPSFSTLAESLAAAGLSAFSFSTSGFSTFAEPLAATRFPSLTIAAQPLVESFAGPYAALNLAAFRPRCLELQPFGTTGLASVNLGPTDVYFQHSYPYLVYQYSYQSADSADTSILGGCFLENQAPPKLKARTS</sequence>
<evidence type="ECO:0000313" key="1">
    <source>
        <dbReference type="EMBL" id="KAH7037372.1"/>
    </source>
</evidence>
<comment type="caution">
    <text evidence="1">The sequence shown here is derived from an EMBL/GenBank/DDBJ whole genome shotgun (WGS) entry which is preliminary data.</text>
</comment>
<gene>
    <name evidence="1" type="ORF">B0I36DRAFT_345501</name>
</gene>
<dbReference type="GeneID" id="70185909"/>
<protein>
    <submittedName>
        <fullName evidence="1">Uncharacterized protein</fullName>
    </submittedName>
</protein>
<accession>A0A9P8YEE8</accession>
<proteinExistence type="predicted"/>
<organism evidence="1 2">
    <name type="scientific">Microdochium trichocladiopsis</name>
    <dbReference type="NCBI Taxonomy" id="1682393"/>
    <lineage>
        <taxon>Eukaryota</taxon>
        <taxon>Fungi</taxon>
        <taxon>Dikarya</taxon>
        <taxon>Ascomycota</taxon>
        <taxon>Pezizomycotina</taxon>
        <taxon>Sordariomycetes</taxon>
        <taxon>Xylariomycetidae</taxon>
        <taxon>Xylariales</taxon>
        <taxon>Microdochiaceae</taxon>
        <taxon>Microdochium</taxon>
    </lineage>
</organism>
<dbReference type="Proteomes" id="UP000756346">
    <property type="component" value="Unassembled WGS sequence"/>
</dbReference>
<keyword evidence="2" id="KW-1185">Reference proteome</keyword>
<dbReference type="AlphaFoldDB" id="A0A9P8YEE8"/>
<dbReference type="RefSeq" id="XP_046016493.1">
    <property type="nucleotide sequence ID" value="XM_046156363.1"/>
</dbReference>
<name>A0A9P8YEE8_9PEZI</name>
<reference evidence="1" key="1">
    <citation type="journal article" date="2021" name="Nat. Commun.">
        <title>Genetic determinants of endophytism in the Arabidopsis root mycobiome.</title>
        <authorList>
            <person name="Mesny F."/>
            <person name="Miyauchi S."/>
            <person name="Thiergart T."/>
            <person name="Pickel B."/>
            <person name="Atanasova L."/>
            <person name="Karlsson M."/>
            <person name="Huettel B."/>
            <person name="Barry K.W."/>
            <person name="Haridas S."/>
            <person name="Chen C."/>
            <person name="Bauer D."/>
            <person name="Andreopoulos W."/>
            <person name="Pangilinan J."/>
            <person name="LaButti K."/>
            <person name="Riley R."/>
            <person name="Lipzen A."/>
            <person name="Clum A."/>
            <person name="Drula E."/>
            <person name="Henrissat B."/>
            <person name="Kohler A."/>
            <person name="Grigoriev I.V."/>
            <person name="Martin F.M."/>
            <person name="Hacquard S."/>
        </authorList>
    </citation>
    <scope>NUCLEOTIDE SEQUENCE</scope>
    <source>
        <strain evidence="1">MPI-CAGE-CH-0230</strain>
    </source>
</reference>
<evidence type="ECO:0000313" key="2">
    <source>
        <dbReference type="Proteomes" id="UP000756346"/>
    </source>
</evidence>